<reference evidence="2" key="1">
    <citation type="journal article" date="2012" name="BMC Biol.">
        <title>Comprehensive microarray-based analysis for stage-specific larval camouflage pattern-associated genes in the swallowtail butterfly, Papilio xuthus.</title>
        <authorList>
            <person name="Futahashi R."/>
            <person name="Shirataki H."/>
            <person name="Narita T."/>
            <person name="Mita K."/>
            <person name="Fujiwara H."/>
        </authorList>
    </citation>
    <scope>NUCLEOTIDE SEQUENCE</scope>
    <source>
        <tissue evidence="2">Epidermis</tissue>
    </source>
</reference>
<organism evidence="2">
    <name type="scientific">Papilio polytes</name>
    <name type="common">Common mormon</name>
    <name type="synonym">Swallowtail butterfly</name>
    <dbReference type="NCBI Taxonomy" id="76194"/>
    <lineage>
        <taxon>Eukaryota</taxon>
        <taxon>Metazoa</taxon>
        <taxon>Ecdysozoa</taxon>
        <taxon>Arthropoda</taxon>
        <taxon>Hexapoda</taxon>
        <taxon>Insecta</taxon>
        <taxon>Pterygota</taxon>
        <taxon>Neoptera</taxon>
        <taxon>Endopterygota</taxon>
        <taxon>Lepidoptera</taxon>
        <taxon>Glossata</taxon>
        <taxon>Ditrysia</taxon>
        <taxon>Papilionoidea</taxon>
        <taxon>Papilionidae</taxon>
        <taxon>Papilioninae</taxon>
        <taxon>Papilio</taxon>
    </lineage>
</organism>
<evidence type="ECO:0000313" key="2">
    <source>
        <dbReference type="EMBL" id="BAM19351.1"/>
    </source>
</evidence>
<feature type="region of interest" description="Disordered" evidence="1">
    <location>
        <begin position="1"/>
        <end position="20"/>
    </location>
</feature>
<protein>
    <submittedName>
        <fullName evidence="2">Uncharacterized protein</fullName>
    </submittedName>
</protein>
<dbReference type="AlphaFoldDB" id="I4DN61"/>
<name>I4DN61_PAPPL</name>
<dbReference type="EMBL" id="AK402729">
    <property type="protein sequence ID" value="BAM19351.1"/>
    <property type="molecule type" value="mRNA"/>
</dbReference>
<proteinExistence type="evidence at transcript level"/>
<evidence type="ECO:0000256" key="1">
    <source>
        <dbReference type="SAM" id="MobiDB-lite"/>
    </source>
</evidence>
<feature type="compositionally biased region" description="Basic and acidic residues" evidence="1">
    <location>
        <begin position="1"/>
        <end position="13"/>
    </location>
</feature>
<accession>I4DN61</accession>
<sequence length="55" mass="6262">MRERTPGYTKRGECSAACAQHTPPHIRRMTLIRLTSSPSSDPIMVLRYTSKNKMV</sequence>